<dbReference type="GO" id="GO:0004792">
    <property type="term" value="F:thiosulfate-cyanide sulfurtransferase activity"/>
    <property type="evidence" value="ECO:0007669"/>
    <property type="project" value="TreeGrafter"/>
</dbReference>
<comment type="similarity">
    <text evidence="1">Belongs to the HesA/MoeB/ThiF family.</text>
</comment>
<dbReference type="SUPFAM" id="SSF69572">
    <property type="entry name" value="Activating enzymes of the ubiquitin-like proteins"/>
    <property type="match status" value="1"/>
</dbReference>
<evidence type="ECO:0000256" key="4">
    <source>
        <dbReference type="ARBA" id="ARBA00022840"/>
    </source>
</evidence>
<comment type="subunit">
    <text evidence="7">Homodimer. Forms a stable heterotetrameric complex of 2 MoeB and 2 MoaD during adenylation of MoaD.</text>
</comment>
<dbReference type="InterPro" id="IPR035985">
    <property type="entry name" value="Ubiquitin-activating_enz"/>
</dbReference>
<keyword evidence="4" id="KW-0067">ATP-binding</keyword>
<dbReference type="CDD" id="cd00757">
    <property type="entry name" value="ThiF_MoeB_HesA_family"/>
    <property type="match status" value="1"/>
</dbReference>
<evidence type="ECO:0000256" key="3">
    <source>
        <dbReference type="ARBA" id="ARBA00022741"/>
    </source>
</evidence>
<evidence type="ECO:0000256" key="13">
    <source>
        <dbReference type="SAM" id="Phobius"/>
    </source>
</evidence>
<keyword evidence="3" id="KW-0547">Nucleotide-binding</keyword>
<dbReference type="Proteomes" id="UP000474757">
    <property type="component" value="Unassembled WGS sequence"/>
</dbReference>
<evidence type="ECO:0000256" key="8">
    <source>
        <dbReference type="ARBA" id="ARBA00066884"/>
    </source>
</evidence>
<organism evidence="15 16">
    <name type="scientific">Pseudoroseicyclus tamaricis</name>
    <dbReference type="NCBI Taxonomy" id="2705421"/>
    <lineage>
        <taxon>Bacteria</taxon>
        <taxon>Pseudomonadati</taxon>
        <taxon>Pseudomonadota</taxon>
        <taxon>Alphaproteobacteria</taxon>
        <taxon>Rhodobacterales</taxon>
        <taxon>Paracoccaceae</taxon>
        <taxon>Pseudoroseicyclus</taxon>
    </lineage>
</organism>
<dbReference type="PANTHER" id="PTHR10953:SF102">
    <property type="entry name" value="ADENYLYLTRANSFERASE AND SULFURTRANSFERASE MOCS3"/>
    <property type="match status" value="1"/>
</dbReference>
<evidence type="ECO:0000313" key="16">
    <source>
        <dbReference type="Proteomes" id="UP000474757"/>
    </source>
</evidence>
<keyword evidence="13" id="KW-1133">Transmembrane helix</keyword>
<accession>A0A6B2JU36</accession>
<dbReference type="Gene3D" id="3.40.50.720">
    <property type="entry name" value="NAD(P)-binding Rossmann-like Domain"/>
    <property type="match status" value="1"/>
</dbReference>
<reference evidence="15 16" key="1">
    <citation type="submission" date="2020-02" db="EMBL/GenBank/DDBJ databases">
        <title>Pseudoroseicyclus tamarix, sp. nov., isolated from offshore sediment of a Tamarix chinensis forest.</title>
        <authorList>
            <person name="Gai Y."/>
        </authorList>
    </citation>
    <scope>NUCLEOTIDE SEQUENCE [LARGE SCALE GENOMIC DNA]</scope>
    <source>
        <strain evidence="15 16">CLL3-39</strain>
    </source>
</reference>
<keyword evidence="16" id="KW-1185">Reference proteome</keyword>
<comment type="caution">
    <text evidence="15">The sequence shown here is derived from an EMBL/GenBank/DDBJ whole genome shotgun (WGS) entry which is preliminary data.</text>
</comment>
<protein>
    <recommendedName>
        <fullName evidence="9">Molybdopterin-synthase adenylyltransferase</fullName>
        <ecNumber evidence="8">2.7.7.80</ecNumber>
    </recommendedName>
    <alternativeName>
        <fullName evidence="12">MoaD protein adenylase</fullName>
    </alternativeName>
    <alternativeName>
        <fullName evidence="10">Molybdopterin-converting factor subunit 1 adenylase</fullName>
    </alternativeName>
    <alternativeName>
        <fullName evidence="11">Sulfur carrier protein MoaD adenylyltransferase</fullName>
    </alternativeName>
</protein>
<feature type="transmembrane region" description="Helical" evidence="13">
    <location>
        <begin position="29"/>
        <end position="47"/>
    </location>
</feature>
<dbReference type="GO" id="GO:0008641">
    <property type="term" value="F:ubiquitin-like modifier activating enzyme activity"/>
    <property type="evidence" value="ECO:0007669"/>
    <property type="project" value="InterPro"/>
</dbReference>
<evidence type="ECO:0000256" key="2">
    <source>
        <dbReference type="ARBA" id="ARBA00022679"/>
    </source>
</evidence>
<evidence type="ECO:0000256" key="10">
    <source>
        <dbReference type="ARBA" id="ARBA00075110"/>
    </source>
</evidence>
<comment type="function">
    <text evidence="6">Catalyzes the adenylation by ATP of the carboxyl group of the C-terminal glycine of sulfur carrier protein MoaD.</text>
</comment>
<dbReference type="GO" id="GO:0008146">
    <property type="term" value="F:sulfotransferase activity"/>
    <property type="evidence" value="ECO:0007669"/>
    <property type="project" value="TreeGrafter"/>
</dbReference>
<evidence type="ECO:0000256" key="11">
    <source>
        <dbReference type="ARBA" id="ARBA00075328"/>
    </source>
</evidence>
<dbReference type="PANTHER" id="PTHR10953">
    <property type="entry name" value="UBIQUITIN-ACTIVATING ENZYME E1"/>
    <property type="match status" value="1"/>
</dbReference>
<keyword evidence="13" id="KW-0812">Transmembrane</keyword>
<evidence type="ECO:0000256" key="1">
    <source>
        <dbReference type="ARBA" id="ARBA00009919"/>
    </source>
</evidence>
<keyword evidence="15" id="KW-0548">Nucleotidyltransferase</keyword>
<dbReference type="FunFam" id="3.40.50.720:FF:000033">
    <property type="entry name" value="Adenylyltransferase and sulfurtransferase MOCS3"/>
    <property type="match status" value="1"/>
</dbReference>
<evidence type="ECO:0000256" key="5">
    <source>
        <dbReference type="ARBA" id="ARBA00052218"/>
    </source>
</evidence>
<dbReference type="EMBL" id="JAAGAB010000001">
    <property type="protein sequence ID" value="NDV00119.1"/>
    <property type="molecule type" value="Genomic_DNA"/>
</dbReference>
<comment type="catalytic activity">
    <reaction evidence="5">
        <text>[molybdopterin-synthase sulfur-carrier protein]-C-terminal Gly-Gly + ATP + H(+) = [molybdopterin-synthase sulfur-carrier protein]-C-terminal Gly-Gly-AMP + diphosphate</text>
        <dbReference type="Rhea" id="RHEA:43616"/>
        <dbReference type="Rhea" id="RHEA-COMP:12159"/>
        <dbReference type="Rhea" id="RHEA-COMP:12202"/>
        <dbReference type="ChEBI" id="CHEBI:15378"/>
        <dbReference type="ChEBI" id="CHEBI:30616"/>
        <dbReference type="ChEBI" id="CHEBI:33019"/>
        <dbReference type="ChEBI" id="CHEBI:90618"/>
        <dbReference type="ChEBI" id="CHEBI:90778"/>
        <dbReference type="EC" id="2.7.7.80"/>
    </reaction>
</comment>
<dbReference type="Pfam" id="PF00899">
    <property type="entry name" value="ThiF"/>
    <property type="match status" value="1"/>
</dbReference>
<feature type="domain" description="THIF-type NAD/FAD binding fold" evidence="14">
    <location>
        <begin position="116"/>
        <end position="352"/>
    </location>
</feature>
<gene>
    <name evidence="15" type="primary">moeB</name>
    <name evidence="15" type="ORF">GZA08_03940</name>
</gene>
<sequence length="360" mass="37430">MLFVLFLALVLWGLGLILGASRQARLVMLGVLIGAVLVIQVALPAAHPLRVATGGDVRLWLLVIAGLAIAAVYRAGLRWLRARARPAPVAAPAAVPEEEAAPDRTAPFAEAELTRYARHIILKEIGGPGQRRLKEASVLVVGAGGLGAPALQYLAASGVGRIAIADGDVVEETNLQRQVIHTEAMVGRPKVESAAAALRALNRHVEVVPIAEPVTEENAADLIAGHDLVLDGTDSFATRYAVNAACVAARVPLIGAALTPWEGQISLWHPAAGGPCYRCVFPEAPAADLVPSCAVAGVAAPLPGILGAMMAMEAVKLLTGAGETLLGRLMIYDGLYAESRVIRVQRRTECPVCGEVAAAG</sequence>
<name>A0A6B2JU36_9RHOB</name>
<evidence type="ECO:0000259" key="14">
    <source>
        <dbReference type="Pfam" id="PF00899"/>
    </source>
</evidence>
<evidence type="ECO:0000313" key="15">
    <source>
        <dbReference type="EMBL" id="NDV00119.1"/>
    </source>
</evidence>
<dbReference type="NCBIfam" id="NF004281">
    <property type="entry name" value="PRK05690.1"/>
    <property type="match status" value="1"/>
</dbReference>
<dbReference type="GO" id="GO:0005524">
    <property type="term" value="F:ATP binding"/>
    <property type="evidence" value="ECO:0007669"/>
    <property type="project" value="UniProtKB-KW"/>
</dbReference>
<evidence type="ECO:0000256" key="12">
    <source>
        <dbReference type="ARBA" id="ARBA00078531"/>
    </source>
</evidence>
<dbReference type="InterPro" id="IPR045886">
    <property type="entry name" value="ThiF/MoeB/HesA"/>
</dbReference>
<dbReference type="RefSeq" id="WP_163890137.1">
    <property type="nucleotide sequence ID" value="NZ_JAAFYS010000001.1"/>
</dbReference>
<dbReference type="GO" id="GO:0061605">
    <property type="term" value="F:molybdopterin-synthase adenylyltransferase activity"/>
    <property type="evidence" value="ECO:0007669"/>
    <property type="project" value="UniProtKB-EC"/>
</dbReference>
<dbReference type="AlphaFoldDB" id="A0A6B2JU36"/>
<dbReference type="EC" id="2.7.7.80" evidence="8"/>
<evidence type="ECO:0000256" key="9">
    <source>
        <dbReference type="ARBA" id="ARBA00073635"/>
    </source>
</evidence>
<keyword evidence="13" id="KW-0472">Membrane</keyword>
<proteinExistence type="inferred from homology"/>
<dbReference type="GO" id="GO:0005829">
    <property type="term" value="C:cytosol"/>
    <property type="evidence" value="ECO:0007669"/>
    <property type="project" value="TreeGrafter"/>
</dbReference>
<evidence type="ECO:0000256" key="6">
    <source>
        <dbReference type="ARBA" id="ARBA00055169"/>
    </source>
</evidence>
<feature type="transmembrane region" description="Helical" evidence="13">
    <location>
        <begin position="59"/>
        <end position="80"/>
    </location>
</feature>
<evidence type="ECO:0000256" key="7">
    <source>
        <dbReference type="ARBA" id="ARBA00063809"/>
    </source>
</evidence>
<dbReference type="InterPro" id="IPR000594">
    <property type="entry name" value="ThiF_NAD_FAD-bd"/>
</dbReference>
<keyword evidence="2 15" id="KW-0808">Transferase</keyword>